<reference evidence="6" key="1">
    <citation type="submission" date="2018-05" db="EMBL/GenBank/DDBJ databases">
        <authorList>
            <person name="Lanie J.A."/>
            <person name="Ng W.-L."/>
            <person name="Kazmierczak K.M."/>
            <person name="Andrzejewski T.M."/>
            <person name="Davidsen T.M."/>
            <person name="Wayne K.J."/>
            <person name="Tettelin H."/>
            <person name="Glass J.I."/>
            <person name="Rusch D."/>
            <person name="Podicherti R."/>
            <person name="Tsui H.-C.T."/>
            <person name="Winkler M.E."/>
        </authorList>
    </citation>
    <scope>NUCLEOTIDE SEQUENCE</scope>
</reference>
<comment type="similarity">
    <text evidence="1">Belongs to the D-isomer specific 2-hydroxyacid dehydrogenase family.</text>
</comment>
<evidence type="ECO:0000313" key="6">
    <source>
        <dbReference type="EMBL" id="SVB61200.1"/>
    </source>
</evidence>
<dbReference type="Pfam" id="PF00389">
    <property type="entry name" value="2-Hacid_dh"/>
    <property type="match status" value="1"/>
</dbReference>
<sequence>MKIVTNNLSSENLDRIRQIAPHIDFVVTTEAEETLREIEDADAFWGYGITPEFVRQASKLRWVQVNYVGIEALMFSELVNSDIILTNARGTTGINIAEHVMALILAFTRTLHLTIKRQMEKVWEIRPNLPVMEIAGETIGILGLGGIGLQVAKRANAFDMLVLAIDPVLTEKPEYVEGLWEPDQLHRMLQQSDFVVVCCPLTPQTKGIIGETEFRMMKETAFFINIARGEIVDQLALITALQTKEISGAGLDVTEPEPLPENNPLWEMENVIITPHHAGQSPKSASRIFHVLCENLKRFVTNQPLISVVDKTQWF</sequence>
<dbReference type="SUPFAM" id="SSF51735">
    <property type="entry name" value="NAD(P)-binding Rossmann-fold domains"/>
    <property type="match status" value="1"/>
</dbReference>
<dbReference type="PROSITE" id="PS00671">
    <property type="entry name" value="D_2_HYDROXYACID_DH_3"/>
    <property type="match status" value="1"/>
</dbReference>
<dbReference type="PANTHER" id="PTHR43333">
    <property type="entry name" value="2-HACID_DH_C DOMAIN-CONTAINING PROTEIN"/>
    <property type="match status" value="1"/>
</dbReference>
<evidence type="ECO:0008006" key="7">
    <source>
        <dbReference type="Google" id="ProtNLM"/>
    </source>
</evidence>
<feature type="domain" description="D-isomer specific 2-hydroxyacid dehydrogenase NAD-binding" evidence="5">
    <location>
        <begin position="101"/>
        <end position="278"/>
    </location>
</feature>
<evidence type="ECO:0000259" key="5">
    <source>
        <dbReference type="Pfam" id="PF02826"/>
    </source>
</evidence>
<evidence type="ECO:0000256" key="3">
    <source>
        <dbReference type="ARBA" id="ARBA00023027"/>
    </source>
</evidence>
<keyword evidence="3" id="KW-0520">NAD</keyword>
<dbReference type="Pfam" id="PF02826">
    <property type="entry name" value="2-Hacid_dh_C"/>
    <property type="match status" value="1"/>
</dbReference>
<dbReference type="FunFam" id="3.40.50.720:FF:000203">
    <property type="entry name" value="D-3-phosphoglycerate dehydrogenase (SerA)"/>
    <property type="match status" value="1"/>
</dbReference>
<dbReference type="InterPro" id="IPR029753">
    <property type="entry name" value="D-isomer_DH_CS"/>
</dbReference>
<dbReference type="GO" id="GO:0051287">
    <property type="term" value="F:NAD binding"/>
    <property type="evidence" value="ECO:0007669"/>
    <property type="project" value="InterPro"/>
</dbReference>
<dbReference type="Gene3D" id="3.40.50.720">
    <property type="entry name" value="NAD(P)-binding Rossmann-like Domain"/>
    <property type="match status" value="2"/>
</dbReference>
<evidence type="ECO:0000259" key="4">
    <source>
        <dbReference type="Pfam" id="PF00389"/>
    </source>
</evidence>
<accession>A0A382FE49</accession>
<keyword evidence="2" id="KW-0560">Oxidoreductase</keyword>
<gene>
    <name evidence="6" type="ORF">METZ01_LOCUS214054</name>
</gene>
<evidence type="ECO:0000256" key="2">
    <source>
        <dbReference type="ARBA" id="ARBA00023002"/>
    </source>
</evidence>
<name>A0A382FE49_9ZZZZ</name>
<dbReference type="InterPro" id="IPR006140">
    <property type="entry name" value="D-isomer_DH_NAD-bd"/>
</dbReference>
<evidence type="ECO:0000256" key="1">
    <source>
        <dbReference type="ARBA" id="ARBA00005854"/>
    </source>
</evidence>
<dbReference type="CDD" id="cd05300">
    <property type="entry name" value="2-Hacid_dh_1"/>
    <property type="match status" value="1"/>
</dbReference>
<dbReference type="InterPro" id="IPR036291">
    <property type="entry name" value="NAD(P)-bd_dom_sf"/>
</dbReference>
<dbReference type="EMBL" id="UINC01049428">
    <property type="protein sequence ID" value="SVB61200.1"/>
    <property type="molecule type" value="Genomic_DNA"/>
</dbReference>
<dbReference type="PANTHER" id="PTHR43333:SF1">
    <property type="entry name" value="D-ISOMER SPECIFIC 2-HYDROXYACID DEHYDROGENASE NAD-BINDING DOMAIN-CONTAINING PROTEIN"/>
    <property type="match status" value="1"/>
</dbReference>
<dbReference type="InterPro" id="IPR006139">
    <property type="entry name" value="D-isomer_2_OHA_DH_cat_dom"/>
</dbReference>
<feature type="domain" description="D-isomer specific 2-hydroxyacid dehydrogenase catalytic" evidence="4">
    <location>
        <begin position="4"/>
        <end position="309"/>
    </location>
</feature>
<dbReference type="GO" id="GO:0016616">
    <property type="term" value="F:oxidoreductase activity, acting on the CH-OH group of donors, NAD or NADP as acceptor"/>
    <property type="evidence" value="ECO:0007669"/>
    <property type="project" value="InterPro"/>
</dbReference>
<dbReference type="SUPFAM" id="SSF52283">
    <property type="entry name" value="Formate/glycerate dehydrogenase catalytic domain-like"/>
    <property type="match status" value="1"/>
</dbReference>
<proteinExistence type="inferred from homology"/>
<protein>
    <recommendedName>
        <fullName evidence="7">D-isomer specific 2-hydroxyacid dehydrogenase NAD-binding domain-containing protein</fullName>
    </recommendedName>
</protein>
<dbReference type="AlphaFoldDB" id="A0A382FE49"/>
<organism evidence="6">
    <name type="scientific">marine metagenome</name>
    <dbReference type="NCBI Taxonomy" id="408172"/>
    <lineage>
        <taxon>unclassified sequences</taxon>
        <taxon>metagenomes</taxon>
        <taxon>ecological metagenomes</taxon>
    </lineage>
</organism>